<evidence type="ECO:0000256" key="3">
    <source>
        <dbReference type="ARBA" id="ARBA00023186"/>
    </source>
</evidence>
<dbReference type="RefSeq" id="WP_377251343.1">
    <property type="nucleotide sequence ID" value="NZ_JBHLUH010000023.1"/>
</dbReference>
<keyword evidence="1" id="KW-0547">Nucleotide-binding</keyword>
<protein>
    <submittedName>
        <fullName evidence="4">Hsp70 family protein</fullName>
    </submittedName>
</protein>
<evidence type="ECO:0000313" key="4">
    <source>
        <dbReference type="EMBL" id="MFC0529012.1"/>
    </source>
</evidence>
<organism evidence="4 5">
    <name type="scientific">Phytohabitans kaempferiae</name>
    <dbReference type="NCBI Taxonomy" id="1620943"/>
    <lineage>
        <taxon>Bacteria</taxon>
        <taxon>Bacillati</taxon>
        <taxon>Actinomycetota</taxon>
        <taxon>Actinomycetes</taxon>
        <taxon>Micromonosporales</taxon>
        <taxon>Micromonosporaceae</taxon>
    </lineage>
</organism>
<reference evidence="4 5" key="1">
    <citation type="submission" date="2024-09" db="EMBL/GenBank/DDBJ databases">
        <authorList>
            <person name="Sun Q."/>
            <person name="Mori K."/>
        </authorList>
    </citation>
    <scope>NUCLEOTIDE SEQUENCE [LARGE SCALE GENOMIC DNA]</scope>
    <source>
        <strain evidence="4 5">TBRC 3947</strain>
    </source>
</reference>
<dbReference type="Proteomes" id="UP001589867">
    <property type="component" value="Unassembled WGS sequence"/>
</dbReference>
<dbReference type="InterPro" id="IPR013126">
    <property type="entry name" value="Hsp_70_fam"/>
</dbReference>
<dbReference type="SUPFAM" id="SSF53067">
    <property type="entry name" value="Actin-like ATPase domain"/>
    <property type="match status" value="2"/>
</dbReference>
<dbReference type="EMBL" id="JBHLUH010000023">
    <property type="protein sequence ID" value="MFC0529012.1"/>
    <property type="molecule type" value="Genomic_DNA"/>
</dbReference>
<dbReference type="Pfam" id="PF00012">
    <property type="entry name" value="HSP70"/>
    <property type="match status" value="1"/>
</dbReference>
<dbReference type="PANTHER" id="PTHR42749">
    <property type="entry name" value="CELL SHAPE-DETERMINING PROTEIN MREB"/>
    <property type="match status" value="1"/>
</dbReference>
<evidence type="ECO:0000256" key="2">
    <source>
        <dbReference type="ARBA" id="ARBA00022840"/>
    </source>
</evidence>
<keyword evidence="5" id="KW-1185">Reference proteome</keyword>
<dbReference type="Gene3D" id="3.90.640.10">
    <property type="entry name" value="Actin, Chain A, domain 4"/>
    <property type="match status" value="1"/>
</dbReference>
<dbReference type="PANTHER" id="PTHR42749:SF1">
    <property type="entry name" value="CELL SHAPE-DETERMINING PROTEIN MREB"/>
    <property type="match status" value="1"/>
</dbReference>
<comment type="caution">
    <text evidence="4">The sequence shown here is derived from an EMBL/GenBank/DDBJ whole genome shotgun (WGS) entry which is preliminary data.</text>
</comment>
<dbReference type="InterPro" id="IPR043129">
    <property type="entry name" value="ATPase_NBD"/>
</dbReference>
<gene>
    <name evidence="4" type="ORF">ACFFIA_15230</name>
</gene>
<evidence type="ECO:0000256" key="1">
    <source>
        <dbReference type="ARBA" id="ARBA00022741"/>
    </source>
</evidence>
<proteinExistence type="predicted"/>
<accession>A0ABV6M2U9</accession>
<dbReference type="Gene3D" id="3.30.420.40">
    <property type="match status" value="2"/>
</dbReference>
<evidence type="ECO:0000313" key="5">
    <source>
        <dbReference type="Proteomes" id="UP001589867"/>
    </source>
</evidence>
<keyword evidence="2" id="KW-0067">ATP-binding</keyword>
<name>A0ABV6M2U9_9ACTN</name>
<sequence>MTGEQAWRAAAIAPDGFEPFPLSRVGEDRVLLAGIHVPAVDLVAATLRRVVGEASRVVGSAVRDVRLVVPASWGPRRCTWLRQAARRAGLAEVSLVVAPVAVVEHLLAAGEQFPVGAYLVVCDLGAGAEVTVLRRGPSGLEVLSTLEDPEAGGHRVDDLVVASLNGYLPGREVVGASAGGVRWQMLAAARAGKESASAFATVVVERPAPYGPMVLTAGQVEAVARPVLERAAKLTVEAVDAAELSLDQVSAVVLAGGGATMPLAAQVVGEAVGRAPLVVAEPGTAAVRGAAQVGIVGEAVAGGGAASGGTGVPAFRRFAALGVPALASVALMVDFLSTKARNGGEENSVYRYQFYRPGCGGSARGISR</sequence>
<keyword evidence="3" id="KW-0143">Chaperone</keyword>